<comment type="caution">
    <text evidence="1">The sequence shown here is derived from an EMBL/GenBank/DDBJ whole genome shotgun (WGS) entry which is preliminary data.</text>
</comment>
<name>A0A9Q0FXK1_9ROSI</name>
<sequence length="96" mass="10547">MVLVDNGSALNVCPLKVACVLGLGLEDFTPSRKTIRSYDNANREVLGTIILEVNFGPVSFPIEFQVLDIALSFNLLLGRPWLHQAKAVPSTLHQML</sequence>
<proteinExistence type="predicted"/>
<organism evidence="1 2">
    <name type="scientific">Turnera subulata</name>
    <dbReference type="NCBI Taxonomy" id="218843"/>
    <lineage>
        <taxon>Eukaryota</taxon>
        <taxon>Viridiplantae</taxon>
        <taxon>Streptophyta</taxon>
        <taxon>Embryophyta</taxon>
        <taxon>Tracheophyta</taxon>
        <taxon>Spermatophyta</taxon>
        <taxon>Magnoliopsida</taxon>
        <taxon>eudicotyledons</taxon>
        <taxon>Gunneridae</taxon>
        <taxon>Pentapetalae</taxon>
        <taxon>rosids</taxon>
        <taxon>fabids</taxon>
        <taxon>Malpighiales</taxon>
        <taxon>Passifloraceae</taxon>
        <taxon>Turnera</taxon>
    </lineage>
</organism>
<dbReference type="InterPro" id="IPR021109">
    <property type="entry name" value="Peptidase_aspartic_dom_sf"/>
</dbReference>
<dbReference type="CDD" id="cd00303">
    <property type="entry name" value="retropepsin_like"/>
    <property type="match status" value="1"/>
</dbReference>
<evidence type="ECO:0000313" key="1">
    <source>
        <dbReference type="EMBL" id="KAJ4839423.1"/>
    </source>
</evidence>
<dbReference type="Gene3D" id="2.40.70.10">
    <property type="entry name" value="Acid Proteases"/>
    <property type="match status" value="1"/>
</dbReference>
<reference evidence="1" key="1">
    <citation type="submission" date="2022-02" db="EMBL/GenBank/DDBJ databases">
        <authorList>
            <person name="Henning P.M."/>
            <person name="McCubbin A.G."/>
            <person name="Shore J.S."/>
        </authorList>
    </citation>
    <scope>NUCLEOTIDE SEQUENCE</scope>
    <source>
        <strain evidence="1">F60SS</strain>
        <tissue evidence="1">Leaves</tissue>
    </source>
</reference>
<dbReference type="PANTHER" id="PTHR33240:SF15">
    <property type="entry name" value="GAG-PRO-LIKE PROTEIN"/>
    <property type="match status" value="1"/>
</dbReference>
<evidence type="ECO:0000313" key="2">
    <source>
        <dbReference type="Proteomes" id="UP001141552"/>
    </source>
</evidence>
<dbReference type="AlphaFoldDB" id="A0A9Q0FXK1"/>
<accession>A0A9Q0FXK1</accession>
<gene>
    <name evidence="1" type="ORF">Tsubulata_023813</name>
</gene>
<dbReference type="OrthoDB" id="2919534at2759"/>
<evidence type="ECO:0008006" key="3">
    <source>
        <dbReference type="Google" id="ProtNLM"/>
    </source>
</evidence>
<dbReference type="PANTHER" id="PTHR33240">
    <property type="entry name" value="OS08G0508500 PROTEIN"/>
    <property type="match status" value="1"/>
</dbReference>
<dbReference type="EMBL" id="JAKUCV010003321">
    <property type="protein sequence ID" value="KAJ4839423.1"/>
    <property type="molecule type" value="Genomic_DNA"/>
</dbReference>
<reference evidence="1" key="2">
    <citation type="journal article" date="2023" name="Plants (Basel)">
        <title>Annotation of the Turnera subulata (Passifloraceae) Draft Genome Reveals the S-Locus Evolved after the Divergence of Turneroideae from Passifloroideae in a Stepwise Manner.</title>
        <authorList>
            <person name="Henning P.M."/>
            <person name="Roalson E.H."/>
            <person name="Mir W."/>
            <person name="McCubbin A.G."/>
            <person name="Shore J.S."/>
        </authorList>
    </citation>
    <scope>NUCLEOTIDE SEQUENCE</scope>
    <source>
        <strain evidence="1">F60SS</strain>
    </source>
</reference>
<dbReference type="SUPFAM" id="SSF50630">
    <property type="entry name" value="Acid proteases"/>
    <property type="match status" value="1"/>
</dbReference>
<dbReference type="Proteomes" id="UP001141552">
    <property type="component" value="Unassembled WGS sequence"/>
</dbReference>
<protein>
    <recommendedName>
        <fullName evidence="3">Aspartic peptidase DDI1-type domain-containing protein</fullName>
    </recommendedName>
</protein>
<keyword evidence="2" id="KW-1185">Reference proteome</keyword>